<organism evidence="8 9">
    <name type="scientific">Hyaloscypha variabilis (strain UAMH 11265 / GT02V1 / F)</name>
    <name type="common">Meliniomyces variabilis</name>
    <dbReference type="NCBI Taxonomy" id="1149755"/>
    <lineage>
        <taxon>Eukaryota</taxon>
        <taxon>Fungi</taxon>
        <taxon>Dikarya</taxon>
        <taxon>Ascomycota</taxon>
        <taxon>Pezizomycotina</taxon>
        <taxon>Leotiomycetes</taxon>
        <taxon>Helotiales</taxon>
        <taxon>Hyaloscyphaceae</taxon>
        <taxon>Hyaloscypha</taxon>
        <taxon>Hyaloscypha variabilis</taxon>
    </lineage>
</organism>
<proteinExistence type="predicted"/>
<dbReference type="CDD" id="cd17323">
    <property type="entry name" value="MFS_Tpo1_MDR_like"/>
    <property type="match status" value="1"/>
</dbReference>
<feature type="transmembrane region" description="Helical" evidence="6">
    <location>
        <begin position="312"/>
        <end position="331"/>
    </location>
</feature>
<dbReference type="PROSITE" id="PS50850">
    <property type="entry name" value="MFS"/>
    <property type="match status" value="1"/>
</dbReference>
<accession>A0A2J6RUE1</accession>
<name>A0A2J6RUE1_HYAVF</name>
<dbReference type="OrthoDB" id="9986881at2759"/>
<dbReference type="InterPro" id="IPR036259">
    <property type="entry name" value="MFS_trans_sf"/>
</dbReference>
<sequence>MGGGRPYPPELPRESSEYVVEFDGPHDPTHPQNWPVSTKITIMAILTSTTFVTTFASGIYAPAIQTIAKDYDVAPEVATLGVTLYVLGFSFGPILWGPLSEVKGRRLPLVVAAFGTAIFHFATAVSKDLQSILINRFFAGFFGTSPLAVGGGVFVDLFDNKMRGNAVTIFSLSVFIGPMVAPFIGGFIVTSHLGWRWTMYLSGILASAAAVATFFFLYETYAPVILVNKASKLRQATKNWAIHAKLEENEVDMRAIIERNLTRPLHMLIVEPIILLMSIYAAFIYGLLYLFLTAYPKIFQGVYGMRPGVSGLPELGAVLGCAITGFIMIVFRQKSYVKKLKAHNNVPVPEWRMIEAMYGSVLFAGGLFWLGWSGYRREVHWIVPTIGGVATGHGISMVFLQTFNYLIDSYLMLAASAIAANTFMRSLFGAIFPLFASYMFDKMEIEWAMTLLGCFAALLIPVPIVFYFKGAQIRRISRYAPKPAA</sequence>
<dbReference type="AlphaFoldDB" id="A0A2J6RUE1"/>
<feature type="transmembrane region" description="Helical" evidence="6">
    <location>
        <begin position="197"/>
        <end position="218"/>
    </location>
</feature>
<feature type="transmembrane region" description="Helical" evidence="6">
    <location>
        <begin position="447"/>
        <end position="468"/>
    </location>
</feature>
<dbReference type="PANTHER" id="PTHR23502">
    <property type="entry name" value="MAJOR FACILITATOR SUPERFAMILY"/>
    <property type="match status" value="1"/>
</dbReference>
<feature type="transmembrane region" description="Helical" evidence="6">
    <location>
        <begin position="137"/>
        <end position="158"/>
    </location>
</feature>
<evidence type="ECO:0000256" key="2">
    <source>
        <dbReference type="ARBA" id="ARBA00022448"/>
    </source>
</evidence>
<dbReference type="InterPro" id="IPR011701">
    <property type="entry name" value="MFS"/>
</dbReference>
<feature type="transmembrane region" description="Helical" evidence="6">
    <location>
        <begin position="356"/>
        <end position="375"/>
    </location>
</feature>
<dbReference type="InterPro" id="IPR020846">
    <property type="entry name" value="MFS_dom"/>
</dbReference>
<evidence type="ECO:0000256" key="3">
    <source>
        <dbReference type="ARBA" id="ARBA00022692"/>
    </source>
</evidence>
<feature type="transmembrane region" description="Helical" evidence="6">
    <location>
        <begin position="268"/>
        <end position="292"/>
    </location>
</feature>
<feature type="transmembrane region" description="Helical" evidence="6">
    <location>
        <begin position="381"/>
        <end position="400"/>
    </location>
</feature>
<feature type="transmembrane region" description="Helical" evidence="6">
    <location>
        <begin position="170"/>
        <end position="191"/>
    </location>
</feature>
<dbReference type="Proteomes" id="UP000235786">
    <property type="component" value="Unassembled WGS sequence"/>
</dbReference>
<keyword evidence="3 6" id="KW-0812">Transmembrane</keyword>
<feature type="transmembrane region" description="Helical" evidence="6">
    <location>
        <begin position="73"/>
        <end position="95"/>
    </location>
</feature>
<evidence type="ECO:0000259" key="7">
    <source>
        <dbReference type="PROSITE" id="PS50850"/>
    </source>
</evidence>
<dbReference type="Gene3D" id="1.20.1250.20">
    <property type="entry name" value="MFS general substrate transporter like domains"/>
    <property type="match status" value="1"/>
</dbReference>
<gene>
    <name evidence="8" type="ORF">L207DRAFT_580800</name>
</gene>
<keyword evidence="4 6" id="KW-1133">Transmembrane helix</keyword>
<comment type="subcellular location">
    <subcellularLocation>
        <location evidence="1">Membrane</location>
        <topology evidence="1">Multi-pass membrane protein</topology>
    </subcellularLocation>
</comment>
<dbReference type="GO" id="GO:0022857">
    <property type="term" value="F:transmembrane transporter activity"/>
    <property type="evidence" value="ECO:0007669"/>
    <property type="project" value="InterPro"/>
</dbReference>
<reference evidence="8 9" key="1">
    <citation type="submission" date="2016-04" db="EMBL/GenBank/DDBJ databases">
        <title>A degradative enzymes factory behind the ericoid mycorrhizal symbiosis.</title>
        <authorList>
            <consortium name="DOE Joint Genome Institute"/>
            <person name="Martino E."/>
            <person name="Morin E."/>
            <person name="Grelet G."/>
            <person name="Kuo A."/>
            <person name="Kohler A."/>
            <person name="Daghino S."/>
            <person name="Barry K."/>
            <person name="Choi C."/>
            <person name="Cichocki N."/>
            <person name="Clum A."/>
            <person name="Copeland A."/>
            <person name="Hainaut M."/>
            <person name="Haridas S."/>
            <person name="Labutti K."/>
            <person name="Lindquist E."/>
            <person name="Lipzen A."/>
            <person name="Khouja H.-R."/>
            <person name="Murat C."/>
            <person name="Ohm R."/>
            <person name="Olson A."/>
            <person name="Spatafora J."/>
            <person name="Veneault-Fourrey C."/>
            <person name="Henrissat B."/>
            <person name="Grigoriev I."/>
            <person name="Martin F."/>
            <person name="Perotto S."/>
        </authorList>
    </citation>
    <scope>NUCLEOTIDE SEQUENCE [LARGE SCALE GENOMIC DNA]</scope>
    <source>
        <strain evidence="8 9">F</strain>
    </source>
</reference>
<evidence type="ECO:0000256" key="5">
    <source>
        <dbReference type="ARBA" id="ARBA00023136"/>
    </source>
</evidence>
<keyword evidence="2" id="KW-0813">Transport</keyword>
<evidence type="ECO:0000256" key="4">
    <source>
        <dbReference type="ARBA" id="ARBA00022989"/>
    </source>
</evidence>
<dbReference type="GO" id="GO:0005886">
    <property type="term" value="C:plasma membrane"/>
    <property type="evidence" value="ECO:0007669"/>
    <property type="project" value="TreeGrafter"/>
</dbReference>
<dbReference type="STRING" id="1149755.A0A2J6RUE1"/>
<feature type="transmembrane region" description="Helical" evidence="6">
    <location>
        <begin position="107"/>
        <end position="125"/>
    </location>
</feature>
<evidence type="ECO:0000313" key="8">
    <source>
        <dbReference type="EMBL" id="PMD42125.1"/>
    </source>
</evidence>
<dbReference type="EMBL" id="KZ613943">
    <property type="protein sequence ID" value="PMD42125.1"/>
    <property type="molecule type" value="Genomic_DNA"/>
</dbReference>
<dbReference type="FunFam" id="1.20.1250.20:FF:000011">
    <property type="entry name" value="MFS multidrug transporter, putative"/>
    <property type="match status" value="1"/>
</dbReference>
<feature type="transmembrane region" description="Helical" evidence="6">
    <location>
        <begin position="40"/>
        <end position="61"/>
    </location>
</feature>
<dbReference type="SUPFAM" id="SSF103473">
    <property type="entry name" value="MFS general substrate transporter"/>
    <property type="match status" value="1"/>
</dbReference>
<keyword evidence="9" id="KW-1185">Reference proteome</keyword>
<feature type="domain" description="Major facilitator superfamily (MFS) profile" evidence="7">
    <location>
        <begin position="42"/>
        <end position="474"/>
    </location>
</feature>
<keyword evidence="5 6" id="KW-0472">Membrane</keyword>
<protein>
    <submittedName>
        <fullName evidence="8">MFS general substrate transporter</fullName>
    </submittedName>
</protein>
<dbReference type="Pfam" id="PF07690">
    <property type="entry name" value="MFS_1"/>
    <property type="match status" value="1"/>
</dbReference>
<evidence type="ECO:0000256" key="6">
    <source>
        <dbReference type="SAM" id="Phobius"/>
    </source>
</evidence>
<evidence type="ECO:0000256" key="1">
    <source>
        <dbReference type="ARBA" id="ARBA00004141"/>
    </source>
</evidence>
<evidence type="ECO:0000313" key="9">
    <source>
        <dbReference type="Proteomes" id="UP000235786"/>
    </source>
</evidence>
<dbReference type="PANTHER" id="PTHR23502:SF31">
    <property type="entry name" value="POLYAMINE TRANSPORTER 1"/>
    <property type="match status" value="1"/>
</dbReference>
<feature type="transmembrane region" description="Helical" evidence="6">
    <location>
        <begin position="412"/>
        <end position="435"/>
    </location>
</feature>